<dbReference type="AlphaFoldDB" id="T0QUU3"/>
<proteinExistence type="predicted"/>
<dbReference type="PANTHER" id="PTHR12461">
    <property type="entry name" value="HYPOXIA-INDUCIBLE FACTOR 1 ALPHA INHIBITOR-RELATED"/>
    <property type="match status" value="1"/>
</dbReference>
<dbReference type="InterPro" id="IPR003347">
    <property type="entry name" value="JmjC_dom"/>
</dbReference>
<gene>
    <name evidence="2" type="ORF">SDRG_04140</name>
</gene>
<dbReference type="eggNOG" id="KOG2132">
    <property type="taxonomic scope" value="Eukaryota"/>
</dbReference>
<evidence type="ECO:0000313" key="3">
    <source>
        <dbReference type="Proteomes" id="UP000030762"/>
    </source>
</evidence>
<feature type="domain" description="JmjC" evidence="1">
    <location>
        <begin position="110"/>
        <end position="252"/>
    </location>
</feature>
<dbReference type="Proteomes" id="UP000030762">
    <property type="component" value="Unassembled WGS sequence"/>
</dbReference>
<dbReference type="OMA" id="FVAHHET"/>
<name>T0QUU3_SAPDV</name>
<organism evidence="2 3">
    <name type="scientific">Saprolegnia diclina (strain VS20)</name>
    <dbReference type="NCBI Taxonomy" id="1156394"/>
    <lineage>
        <taxon>Eukaryota</taxon>
        <taxon>Sar</taxon>
        <taxon>Stramenopiles</taxon>
        <taxon>Oomycota</taxon>
        <taxon>Saprolegniomycetes</taxon>
        <taxon>Saprolegniales</taxon>
        <taxon>Saprolegniaceae</taxon>
        <taxon>Saprolegnia</taxon>
    </lineage>
</organism>
<protein>
    <recommendedName>
        <fullName evidence="1">JmjC domain-containing protein</fullName>
    </recommendedName>
</protein>
<keyword evidence="3" id="KW-1185">Reference proteome</keyword>
<dbReference type="InterPro" id="IPR041667">
    <property type="entry name" value="Cupin_8"/>
</dbReference>
<evidence type="ECO:0000259" key="1">
    <source>
        <dbReference type="PROSITE" id="PS51184"/>
    </source>
</evidence>
<reference evidence="2 3" key="1">
    <citation type="submission" date="2012-04" db="EMBL/GenBank/DDBJ databases">
        <title>The Genome Sequence of Saprolegnia declina VS20.</title>
        <authorList>
            <consortium name="The Broad Institute Genome Sequencing Platform"/>
            <person name="Russ C."/>
            <person name="Nusbaum C."/>
            <person name="Tyler B."/>
            <person name="van West P."/>
            <person name="Dieguez-Uribeondo J."/>
            <person name="de Bruijn I."/>
            <person name="Tripathy S."/>
            <person name="Jiang R."/>
            <person name="Young S.K."/>
            <person name="Zeng Q."/>
            <person name="Gargeya S."/>
            <person name="Fitzgerald M."/>
            <person name="Haas B."/>
            <person name="Abouelleil A."/>
            <person name="Alvarado L."/>
            <person name="Arachchi H.M."/>
            <person name="Berlin A."/>
            <person name="Chapman S.B."/>
            <person name="Goldberg J."/>
            <person name="Griggs A."/>
            <person name="Gujja S."/>
            <person name="Hansen M."/>
            <person name="Howarth C."/>
            <person name="Imamovic A."/>
            <person name="Larimer J."/>
            <person name="McCowen C."/>
            <person name="Montmayeur A."/>
            <person name="Murphy C."/>
            <person name="Neiman D."/>
            <person name="Pearson M."/>
            <person name="Priest M."/>
            <person name="Roberts A."/>
            <person name="Saif S."/>
            <person name="Shea T."/>
            <person name="Sisk P."/>
            <person name="Sykes S."/>
            <person name="Wortman J."/>
            <person name="Nusbaum C."/>
            <person name="Birren B."/>
        </authorList>
    </citation>
    <scope>NUCLEOTIDE SEQUENCE [LARGE SCALE GENOMIC DNA]</scope>
    <source>
        <strain evidence="2 3">VS20</strain>
    </source>
</reference>
<dbReference type="Gene3D" id="2.60.120.650">
    <property type="entry name" value="Cupin"/>
    <property type="match status" value="1"/>
</dbReference>
<dbReference type="OrthoDB" id="415358at2759"/>
<evidence type="ECO:0000313" key="2">
    <source>
        <dbReference type="EMBL" id="EQC38431.1"/>
    </source>
</evidence>
<dbReference type="InParanoid" id="T0QUU3"/>
<dbReference type="GeneID" id="19944867"/>
<dbReference type="STRING" id="1156394.T0QUU3"/>
<dbReference type="RefSeq" id="XP_008608023.1">
    <property type="nucleotide sequence ID" value="XM_008609801.1"/>
</dbReference>
<dbReference type="PROSITE" id="PS51184">
    <property type="entry name" value="JMJC"/>
    <property type="match status" value="1"/>
</dbReference>
<dbReference type="SUPFAM" id="SSF51197">
    <property type="entry name" value="Clavaminate synthase-like"/>
    <property type="match status" value="1"/>
</dbReference>
<sequence>MFADRRPCLLPMAWHAHAAQGDDDATTALLASAGFVAHHETVVDVACAPVAEDAYSGDVRLRQSVELKFGDFVAYYEAKRRGQAHWLMDTEDELQFYLAQCPLHSTAPATPAVLPHLVSTFPPPKAIAGMALTQVNLWMTLQASRTTLHYDAYDNVLTVVRGAKHVKLFAPTTNVDAHPVTSKSANHAQLTLYELDARAPDATFTVTPTNALFIPEGWWHQVSSDPFTIAVNYWFDGLRPALVQHPHMQPYYARVLMEDMLTHARKHALQVYLVHQRATLGMSLPFPDTSPTGMAAHVAAHATTTPALLSLVPPSEIHCVCVALSTSFAQAWKLLLQKDARIEVLELLTEAWDDHDTIVDTTQLASPGAYFEAIYAPFSPDEQEALQTHLLAAKEAFALRICHDILRSTFGLANF</sequence>
<dbReference type="SMART" id="SM00558">
    <property type="entry name" value="JmjC"/>
    <property type="match status" value="1"/>
</dbReference>
<dbReference type="Pfam" id="PF13621">
    <property type="entry name" value="Cupin_8"/>
    <property type="match status" value="1"/>
</dbReference>
<dbReference type="PANTHER" id="PTHR12461:SF102">
    <property type="entry name" value="LYSINE-SPECIFIC DEMETHYLASE JMJ31"/>
    <property type="match status" value="1"/>
</dbReference>
<dbReference type="VEuPathDB" id="FungiDB:SDRG_04140"/>
<dbReference type="EMBL" id="JH767141">
    <property type="protein sequence ID" value="EQC38431.1"/>
    <property type="molecule type" value="Genomic_DNA"/>
</dbReference>
<accession>T0QUU3</accession>